<evidence type="ECO:0000313" key="1">
    <source>
        <dbReference type="EMBL" id="SEP13366.1"/>
    </source>
</evidence>
<dbReference type="InterPro" id="IPR055710">
    <property type="entry name" value="DUF7286"/>
</dbReference>
<keyword evidence="2" id="KW-1185">Reference proteome</keyword>
<evidence type="ECO:0000313" key="2">
    <source>
        <dbReference type="Proteomes" id="UP000198775"/>
    </source>
</evidence>
<dbReference type="Proteomes" id="UP000198775">
    <property type="component" value="Unassembled WGS sequence"/>
</dbReference>
<dbReference type="OrthoDB" id="124691at2157"/>
<organism evidence="1 2">
    <name type="scientific">Halorientalis persicus</name>
    <dbReference type="NCBI Taxonomy" id="1367881"/>
    <lineage>
        <taxon>Archaea</taxon>
        <taxon>Methanobacteriati</taxon>
        <taxon>Methanobacteriota</taxon>
        <taxon>Stenosarchaea group</taxon>
        <taxon>Halobacteria</taxon>
        <taxon>Halobacteriales</taxon>
        <taxon>Haloarculaceae</taxon>
        <taxon>Halorientalis</taxon>
    </lineage>
</organism>
<dbReference type="EMBL" id="FOCX01000036">
    <property type="protein sequence ID" value="SEP13366.1"/>
    <property type="molecule type" value="Genomic_DNA"/>
</dbReference>
<dbReference type="AlphaFoldDB" id="A0A1H8VD47"/>
<dbReference type="Pfam" id="PF23957">
    <property type="entry name" value="DUF7286"/>
    <property type="match status" value="1"/>
</dbReference>
<protein>
    <submittedName>
        <fullName evidence="1">Uncharacterized protein</fullName>
    </submittedName>
</protein>
<gene>
    <name evidence="1" type="ORF">SAMN05216388_103612</name>
</gene>
<dbReference type="RefSeq" id="WP_092663989.1">
    <property type="nucleotide sequence ID" value="NZ_FOCX01000036.1"/>
</dbReference>
<name>A0A1H8VD47_9EURY</name>
<proteinExistence type="predicted"/>
<reference evidence="2" key="1">
    <citation type="submission" date="2016-10" db="EMBL/GenBank/DDBJ databases">
        <authorList>
            <person name="Varghese N."/>
            <person name="Submissions S."/>
        </authorList>
    </citation>
    <scope>NUCLEOTIDE SEQUENCE [LARGE SCALE GENOMIC DNA]</scope>
    <source>
        <strain evidence="2">IBRC-M 10043</strain>
    </source>
</reference>
<accession>A0A1H8VD47</accession>
<sequence length="184" mass="20703">MDLTVGKENSGDDVEPGTVRATIKDIEVSVYRRGNLQTEETRSITITVPTTAFDLHEKTQLYQKRLNMGFFHPETFTADGLYNGLGRKMAARYYLLAYSKAYLQSFTGGTSGVSFDKILSTKDIEFLTNQAMFGVQKSVFGKNERYADRYMKGVWLCFMARTTSNERPTRHSTRCGVSAPTVTS</sequence>